<feature type="region of interest" description="Disordered" evidence="1">
    <location>
        <begin position="625"/>
        <end position="682"/>
    </location>
</feature>
<evidence type="ECO:0000259" key="2">
    <source>
        <dbReference type="Pfam" id="PF25273"/>
    </source>
</evidence>
<dbReference type="PANTHER" id="PTHR34415">
    <property type="entry name" value="INTEGRASE CATALYTIC DOMAIN-CONTAINING PROTEIN"/>
    <property type="match status" value="1"/>
</dbReference>
<reference evidence="3 4" key="1">
    <citation type="submission" date="2018-09" db="EMBL/GenBank/DDBJ databases">
        <title>Genomic investigation of the strawberry pathogen Phytophthora fragariae indicates pathogenicity is determined by transcriptional variation in three key races.</title>
        <authorList>
            <person name="Adams T.M."/>
            <person name="Armitage A.D."/>
            <person name="Sobczyk M.K."/>
            <person name="Bates H.J."/>
            <person name="Dunwell J.M."/>
            <person name="Nellist C.F."/>
            <person name="Harrison R.J."/>
        </authorList>
    </citation>
    <scope>NUCLEOTIDE SEQUENCE [LARGE SCALE GENOMIC DNA]</scope>
    <source>
        <strain evidence="3 4">SCRP249</strain>
    </source>
</reference>
<name>A0A6A3KE25_9STRA</name>
<proteinExistence type="predicted"/>
<organism evidence="3 4">
    <name type="scientific">Phytophthora rubi</name>
    <dbReference type="NCBI Taxonomy" id="129364"/>
    <lineage>
        <taxon>Eukaryota</taxon>
        <taxon>Sar</taxon>
        <taxon>Stramenopiles</taxon>
        <taxon>Oomycota</taxon>
        <taxon>Peronosporomycetes</taxon>
        <taxon>Peronosporales</taxon>
        <taxon>Peronosporaceae</taxon>
        <taxon>Phytophthora</taxon>
    </lineage>
</organism>
<dbReference type="InterPro" id="IPR057191">
    <property type="entry name" value="DUF7869"/>
</dbReference>
<dbReference type="Proteomes" id="UP000429607">
    <property type="component" value="Unassembled WGS sequence"/>
</dbReference>
<dbReference type="EMBL" id="QXFV01001450">
    <property type="protein sequence ID" value="KAE9005571.1"/>
    <property type="molecule type" value="Genomic_DNA"/>
</dbReference>
<dbReference type="AlphaFoldDB" id="A0A6A3KE25"/>
<sequence length="682" mass="76708">MSFFFIPCQLQSGRSDENQHQEDTQPRDATARRSKDDNGISPRDDQACPKNKSAGPEREPISNEERNDSGDKDFSLESSGVDRDEEALTEARAPSTDESEEDLSNYLLNVDLNTQVTELIQSDPCESSCARGKAKELESLVCSLSQMTKAEKTTSLYKLLAVLMQVPVDRKRGSGDREIFNFYLLFVGQVCRPVFAKAYDDVPRTSQRYKRRIRDSNVAIKDHGNKMNKNASKVDVVWLVKWFTRFAEEVGEVVQEMRVGVTAGKTEELGRHTESARLMRRKYKHDKTSCSSDHAVIAMDYSQNLTIPSVANTPSQWYVCSLFSVSCFDIYYESDGVHTNYIYDKNASSKGSYQINSMLANFIEPKLVPSGRTKLTGYADNCSGPNKNNYVIKFLLTFVDMGVFENVDFKFFVKGHTKNSCDRDFRHNRKYMDTAECWTMAHVIEAVNAAASNAVTGHVPRGSELFKSCKPELTELYKRLDGAQKYQIFSIDSAKPGVVAYKKGPDSDAEEQDLRRKLDGILTAKEKVQKEVDVMGDYFRRMLRKEIPITKEFLGLSGETLFVHDNAPAHRAKLTAGYLRELKLISPYVPDEFQNDTLYAMPSEEEGAASKTKKQARLAHRAAVAAAAKKNQEGRGMAADSSDTEPYEQKKPTPKKIAAPSKKAAAKPKKRKYLTTPDAEEE</sequence>
<feature type="compositionally biased region" description="Basic and acidic residues" evidence="1">
    <location>
        <begin position="55"/>
        <end position="75"/>
    </location>
</feature>
<evidence type="ECO:0000313" key="3">
    <source>
        <dbReference type="EMBL" id="KAE9005571.1"/>
    </source>
</evidence>
<comment type="caution">
    <text evidence="3">The sequence shown here is derived from an EMBL/GenBank/DDBJ whole genome shotgun (WGS) entry which is preliminary data.</text>
</comment>
<evidence type="ECO:0000313" key="4">
    <source>
        <dbReference type="Proteomes" id="UP000429607"/>
    </source>
</evidence>
<dbReference type="Pfam" id="PF25273">
    <property type="entry name" value="DUF7869"/>
    <property type="match status" value="1"/>
</dbReference>
<feature type="compositionally biased region" description="Basic and acidic residues" evidence="1">
    <location>
        <begin position="14"/>
        <end position="47"/>
    </location>
</feature>
<feature type="domain" description="DUF7869" evidence="2">
    <location>
        <begin position="378"/>
        <end position="501"/>
    </location>
</feature>
<gene>
    <name evidence="3" type="ORF">PR001_g17412</name>
</gene>
<feature type="region of interest" description="Disordered" evidence="1">
    <location>
        <begin position="1"/>
        <end position="101"/>
    </location>
</feature>
<dbReference type="PANTHER" id="PTHR34415:SF1">
    <property type="entry name" value="INTEGRASE CATALYTIC DOMAIN-CONTAINING PROTEIN"/>
    <property type="match status" value="1"/>
</dbReference>
<accession>A0A6A3KE25</accession>
<feature type="compositionally biased region" description="Basic residues" evidence="1">
    <location>
        <begin position="664"/>
        <end position="673"/>
    </location>
</feature>
<protein>
    <recommendedName>
        <fullName evidence="2">DUF7869 domain-containing protein</fullName>
    </recommendedName>
</protein>
<evidence type="ECO:0000256" key="1">
    <source>
        <dbReference type="SAM" id="MobiDB-lite"/>
    </source>
</evidence>